<reference evidence="10" key="1">
    <citation type="submission" date="2021-02" db="EMBL/GenBank/DDBJ databases">
        <title>Sequencing the genomes of 1000 actinobacteria strains.</title>
        <authorList>
            <person name="Klenk H.-P."/>
        </authorList>
    </citation>
    <scope>NUCLEOTIDE SEQUENCE</scope>
    <source>
        <strain evidence="10">DSM 22850</strain>
    </source>
</reference>
<dbReference type="Gene3D" id="3.30.70.100">
    <property type="match status" value="1"/>
</dbReference>
<dbReference type="InterPro" id="IPR049142">
    <property type="entry name" value="MS_channel_1st"/>
</dbReference>
<feature type="domain" description="Mechanosensitive ion channel MscS" evidence="8">
    <location>
        <begin position="141"/>
        <end position="200"/>
    </location>
</feature>
<accession>A0A940PTD3</accession>
<evidence type="ECO:0000256" key="7">
    <source>
        <dbReference type="SAM" id="Phobius"/>
    </source>
</evidence>
<comment type="caution">
    <text evidence="10">The sequence shown here is derived from an EMBL/GenBank/DDBJ whole genome shotgun (WGS) entry which is preliminary data.</text>
</comment>
<comment type="subcellular location">
    <subcellularLocation>
        <location evidence="1">Cell membrane</location>
        <topology evidence="1">Multi-pass membrane protein</topology>
    </subcellularLocation>
</comment>
<keyword evidence="4 7" id="KW-0812">Transmembrane</keyword>
<keyword evidence="6 7" id="KW-0472">Membrane</keyword>
<dbReference type="GO" id="GO:0005886">
    <property type="term" value="C:plasma membrane"/>
    <property type="evidence" value="ECO:0007669"/>
    <property type="project" value="UniProtKB-SubCell"/>
</dbReference>
<dbReference type="SUPFAM" id="SSF50182">
    <property type="entry name" value="Sm-like ribonucleoproteins"/>
    <property type="match status" value="1"/>
</dbReference>
<dbReference type="Pfam" id="PF21088">
    <property type="entry name" value="MS_channel_1st"/>
    <property type="match status" value="1"/>
</dbReference>
<evidence type="ECO:0000256" key="4">
    <source>
        <dbReference type="ARBA" id="ARBA00022692"/>
    </source>
</evidence>
<keyword evidence="3" id="KW-1003">Cell membrane</keyword>
<feature type="transmembrane region" description="Helical" evidence="7">
    <location>
        <begin position="95"/>
        <end position="115"/>
    </location>
</feature>
<evidence type="ECO:0000313" key="10">
    <source>
        <dbReference type="EMBL" id="MBP1324894.1"/>
    </source>
</evidence>
<dbReference type="SUPFAM" id="SSF82861">
    <property type="entry name" value="Mechanosensitive channel protein MscS (YggB), transmembrane region"/>
    <property type="match status" value="1"/>
</dbReference>
<dbReference type="Proteomes" id="UP000675163">
    <property type="component" value="Unassembled WGS sequence"/>
</dbReference>
<evidence type="ECO:0000259" key="9">
    <source>
        <dbReference type="Pfam" id="PF21088"/>
    </source>
</evidence>
<keyword evidence="11" id="KW-1185">Reference proteome</keyword>
<dbReference type="PANTHER" id="PTHR30460">
    <property type="entry name" value="MODERATE CONDUCTANCE MECHANOSENSITIVE CHANNEL YBIO"/>
    <property type="match status" value="1"/>
</dbReference>
<dbReference type="RefSeq" id="WP_209704004.1">
    <property type="nucleotide sequence ID" value="NZ_JAFIDA010000001.1"/>
</dbReference>
<organism evidence="10 11">
    <name type="scientific">Leucobacter exalbidus</name>
    <dbReference type="NCBI Taxonomy" id="662960"/>
    <lineage>
        <taxon>Bacteria</taxon>
        <taxon>Bacillati</taxon>
        <taxon>Actinomycetota</taxon>
        <taxon>Actinomycetes</taxon>
        <taxon>Micrococcales</taxon>
        <taxon>Microbacteriaceae</taxon>
        <taxon>Leucobacter</taxon>
    </lineage>
</organism>
<dbReference type="InterPro" id="IPR045276">
    <property type="entry name" value="YbiO_bact"/>
</dbReference>
<dbReference type="SUPFAM" id="SSF82689">
    <property type="entry name" value="Mechanosensitive channel protein MscS (YggB), C-terminal domain"/>
    <property type="match status" value="1"/>
</dbReference>
<sequence>MDDVTEEVTEEVTVATVASNAVSDFFVTFQTPITVIIIIVAAIAINWVLRRLLMRAVTQIVRGVKKAQDVDTTSEIHVSTYIKARAVQRTRTLGTVGRAVITWAVVVVALILILGQLGVDLAALLTSAGIVAAGLAFGAQNIVKDILNGIFMVFEDQLGVGDVITVGEINGTVEDVGIRVTQVRALDGTLWFVRNGEILTLGNASQGWGRAVLDMTVSTDNDMAKVEEAAMTAAKSLLTDHDIARKVTGEPEVWGVESAFGDRATLRLAMRTRPEAQWAVQRALRSALMREFAKNDIKLADKMPDFPGGAA</sequence>
<dbReference type="Gene3D" id="2.30.30.60">
    <property type="match status" value="1"/>
</dbReference>
<feature type="transmembrane region" description="Helical" evidence="7">
    <location>
        <begin position="29"/>
        <end position="49"/>
    </location>
</feature>
<evidence type="ECO:0000256" key="2">
    <source>
        <dbReference type="ARBA" id="ARBA00008017"/>
    </source>
</evidence>
<dbReference type="PANTHER" id="PTHR30460:SF0">
    <property type="entry name" value="MODERATE CONDUCTANCE MECHANOSENSITIVE CHANNEL YBIO"/>
    <property type="match status" value="1"/>
</dbReference>
<proteinExistence type="inferred from homology"/>
<evidence type="ECO:0000259" key="8">
    <source>
        <dbReference type="Pfam" id="PF00924"/>
    </source>
</evidence>
<dbReference type="Pfam" id="PF00924">
    <property type="entry name" value="MS_channel_2nd"/>
    <property type="match status" value="1"/>
</dbReference>
<feature type="transmembrane region" description="Helical" evidence="7">
    <location>
        <begin position="121"/>
        <end position="143"/>
    </location>
</feature>
<evidence type="ECO:0000256" key="5">
    <source>
        <dbReference type="ARBA" id="ARBA00022989"/>
    </source>
</evidence>
<dbReference type="GO" id="GO:0008381">
    <property type="term" value="F:mechanosensitive monoatomic ion channel activity"/>
    <property type="evidence" value="ECO:0007669"/>
    <property type="project" value="InterPro"/>
</dbReference>
<dbReference type="InterPro" id="IPR023408">
    <property type="entry name" value="MscS_beta-dom_sf"/>
</dbReference>
<gene>
    <name evidence="10" type="ORF">JOF28_000126</name>
</gene>
<evidence type="ECO:0000256" key="6">
    <source>
        <dbReference type="ARBA" id="ARBA00023136"/>
    </source>
</evidence>
<dbReference type="EMBL" id="JAFIDA010000001">
    <property type="protein sequence ID" value="MBP1324894.1"/>
    <property type="molecule type" value="Genomic_DNA"/>
</dbReference>
<dbReference type="InterPro" id="IPR006685">
    <property type="entry name" value="MscS_channel_2nd"/>
</dbReference>
<dbReference type="FunFam" id="2.30.30.60:FF:000001">
    <property type="entry name" value="MscS Mechanosensitive ion channel"/>
    <property type="match status" value="1"/>
</dbReference>
<dbReference type="InterPro" id="IPR010920">
    <property type="entry name" value="LSM_dom_sf"/>
</dbReference>
<keyword evidence="5 7" id="KW-1133">Transmembrane helix</keyword>
<dbReference type="AlphaFoldDB" id="A0A940PTD3"/>
<dbReference type="Gene3D" id="1.10.287.1260">
    <property type="match status" value="1"/>
</dbReference>
<evidence type="ECO:0000313" key="11">
    <source>
        <dbReference type="Proteomes" id="UP000675163"/>
    </source>
</evidence>
<comment type="similarity">
    <text evidence="2">Belongs to the MscS (TC 1.A.23) family.</text>
</comment>
<feature type="domain" description="Mechanosensitive ion channel transmembrane helices 2/3" evidence="9">
    <location>
        <begin position="104"/>
        <end position="140"/>
    </location>
</feature>
<evidence type="ECO:0000256" key="3">
    <source>
        <dbReference type="ARBA" id="ARBA00022475"/>
    </source>
</evidence>
<dbReference type="InterPro" id="IPR011066">
    <property type="entry name" value="MscS_channel_C_sf"/>
</dbReference>
<protein>
    <submittedName>
        <fullName evidence="10">Small conductance mechanosensitive channel</fullName>
    </submittedName>
</protein>
<dbReference type="InterPro" id="IPR011014">
    <property type="entry name" value="MscS_channel_TM-2"/>
</dbReference>
<name>A0A940PTD3_9MICO</name>
<evidence type="ECO:0000256" key="1">
    <source>
        <dbReference type="ARBA" id="ARBA00004651"/>
    </source>
</evidence>